<sequence>MQEIQRHCRIRLFLRPWRFPFMSMSTVLIISLAAGVILVVGGGLLMYMAQLVKNAYELKIQINSEVDERLTKMTEDLDKKSRWIKRDLIEEIEKIKIAMETSNANKFNELTEPFIKRLETMEETLRKDRADWTKALNEDREVIQKVDAKLGALRREMKQPEANPSLDAAMASLAAAKAAGAEAQDAAAAPAPPDVTTMNGFLPDLGKKA</sequence>
<reference evidence="3 4" key="1">
    <citation type="journal article" date="2005" name="DNA Res.">
        <title>Complete genome sequence of the facultative anaerobic magnetotactic bacterium Magnetospirillum sp. strain AMB-1.</title>
        <authorList>
            <person name="Matsunaga T."/>
            <person name="Okamura Y."/>
            <person name="Fukuda Y."/>
            <person name="Wahyudi A.T."/>
            <person name="Murase Y."/>
            <person name="Takeyama H."/>
        </authorList>
    </citation>
    <scope>NUCLEOTIDE SEQUENCE [LARGE SCALE GENOMIC DNA]</scope>
    <source>
        <strain evidence="4">ATCC 700264 / AMB-1</strain>
    </source>
</reference>
<evidence type="ECO:0000313" key="4">
    <source>
        <dbReference type="Proteomes" id="UP000007058"/>
    </source>
</evidence>
<gene>
    <name evidence="3" type="ordered locus">amb1212</name>
</gene>
<dbReference type="KEGG" id="mag:amb1212"/>
<name>Q2W809_PARM1</name>
<accession>Q2W809</accession>
<proteinExistence type="predicted"/>
<feature type="region of interest" description="Disordered" evidence="1">
    <location>
        <begin position="179"/>
        <end position="209"/>
    </location>
</feature>
<dbReference type="STRING" id="342108.amb1212"/>
<keyword evidence="2" id="KW-0472">Membrane</keyword>
<organism evidence="3 4">
    <name type="scientific">Paramagnetospirillum magneticum (strain ATCC 700264 / AMB-1)</name>
    <name type="common">Magnetospirillum magneticum</name>
    <dbReference type="NCBI Taxonomy" id="342108"/>
    <lineage>
        <taxon>Bacteria</taxon>
        <taxon>Pseudomonadati</taxon>
        <taxon>Pseudomonadota</taxon>
        <taxon>Alphaproteobacteria</taxon>
        <taxon>Rhodospirillales</taxon>
        <taxon>Magnetospirillaceae</taxon>
        <taxon>Paramagnetospirillum</taxon>
    </lineage>
</organism>
<dbReference type="AlphaFoldDB" id="Q2W809"/>
<keyword evidence="4" id="KW-1185">Reference proteome</keyword>
<dbReference type="EMBL" id="AP007255">
    <property type="protein sequence ID" value="BAE50016.1"/>
    <property type="molecule type" value="Genomic_DNA"/>
</dbReference>
<feature type="transmembrane region" description="Helical" evidence="2">
    <location>
        <begin position="21"/>
        <end position="49"/>
    </location>
</feature>
<dbReference type="Proteomes" id="UP000007058">
    <property type="component" value="Chromosome"/>
</dbReference>
<dbReference type="HOGENOM" id="CLU_1336158_0_0_5"/>
<evidence type="ECO:0000313" key="3">
    <source>
        <dbReference type="EMBL" id="BAE50016.1"/>
    </source>
</evidence>
<keyword evidence="2" id="KW-1133">Transmembrane helix</keyword>
<protein>
    <submittedName>
        <fullName evidence="3">Uncharacterized protein</fullName>
    </submittedName>
</protein>
<evidence type="ECO:0000256" key="1">
    <source>
        <dbReference type="SAM" id="MobiDB-lite"/>
    </source>
</evidence>
<keyword evidence="2" id="KW-0812">Transmembrane</keyword>
<evidence type="ECO:0000256" key="2">
    <source>
        <dbReference type="SAM" id="Phobius"/>
    </source>
</evidence>
<feature type="compositionally biased region" description="Low complexity" evidence="1">
    <location>
        <begin position="179"/>
        <end position="189"/>
    </location>
</feature>